<name>A0A4C1YAW5_EUMVA</name>
<gene>
    <name evidence="2" type="ORF">EVAR_51281_1</name>
</gene>
<dbReference type="Proteomes" id="UP000299102">
    <property type="component" value="Unassembled WGS sequence"/>
</dbReference>
<evidence type="ECO:0000313" key="2">
    <source>
        <dbReference type="EMBL" id="GBP72032.1"/>
    </source>
</evidence>
<protein>
    <submittedName>
        <fullName evidence="2">Uncharacterized protein</fullName>
    </submittedName>
</protein>
<dbReference type="EMBL" id="BGZK01001130">
    <property type="protein sequence ID" value="GBP72032.1"/>
    <property type="molecule type" value="Genomic_DNA"/>
</dbReference>
<evidence type="ECO:0000313" key="3">
    <source>
        <dbReference type="Proteomes" id="UP000299102"/>
    </source>
</evidence>
<evidence type="ECO:0000256" key="1">
    <source>
        <dbReference type="SAM" id="MobiDB-lite"/>
    </source>
</evidence>
<reference evidence="2 3" key="1">
    <citation type="journal article" date="2019" name="Commun. Biol.">
        <title>The bagworm genome reveals a unique fibroin gene that provides high tensile strength.</title>
        <authorList>
            <person name="Kono N."/>
            <person name="Nakamura H."/>
            <person name="Ohtoshi R."/>
            <person name="Tomita M."/>
            <person name="Numata K."/>
            <person name="Arakawa K."/>
        </authorList>
    </citation>
    <scope>NUCLEOTIDE SEQUENCE [LARGE SCALE GENOMIC DNA]</scope>
</reference>
<keyword evidence="3" id="KW-1185">Reference proteome</keyword>
<sequence>MLYEAFPNRSVHIDLQPLDVGRAFSIDRPQNPDEDHFRRRLSVTSDDKWMFGTLIIRMPLDRTTAYPDSSSGGSTPPVPRVPRSRPSRCSFRALVETRSLVTILNRQSNVLSSVRTARDAAEDGRAALTKMSKIDGLSSHEIHALRAPRPCGLREKCMRPQLELLLILT</sequence>
<accession>A0A4C1YAW5</accession>
<organism evidence="2 3">
    <name type="scientific">Eumeta variegata</name>
    <name type="common">Bagworm moth</name>
    <name type="synonym">Eumeta japonica</name>
    <dbReference type="NCBI Taxonomy" id="151549"/>
    <lineage>
        <taxon>Eukaryota</taxon>
        <taxon>Metazoa</taxon>
        <taxon>Ecdysozoa</taxon>
        <taxon>Arthropoda</taxon>
        <taxon>Hexapoda</taxon>
        <taxon>Insecta</taxon>
        <taxon>Pterygota</taxon>
        <taxon>Neoptera</taxon>
        <taxon>Endopterygota</taxon>
        <taxon>Lepidoptera</taxon>
        <taxon>Glossata</taxon>
        <taxon>Ditrysia</taxon>
        <taxon>Tineoidea</taxon>
        <taxon>Psychidae</taxon>
        <taxon>Oiketicinae</taxon>
        <taxon>Eumeta</taxon>
    </lineage>
</organism>
<proteinExistence type="predicted"/>
<dbReference type="AlphaFoldDB" id="A0A4C1YAW5"/>
<feature type="region of interest" description="Disordered" evidence="1">
    <location>
        <begin position="65"/>
        <end position="85"/>
    </location>
</feature>
<comment type="caution">
    <text evidence="2">The sequence shown here is derived from an EMBL/GenBank/DDBJ whole genome shotgun (WGS) entry which is preliminary data.</text>
</comment>